<feature type="binding site" evidence="12">
    <location>
        <begin position="87"/>
        <end position="89"/>
    </location>
    <ligand>
        <name>L-histidine</name>
        <dbReference type="ChEBI" id="CHEBI:57595"/>
    </ligand>
</feature>
<dbReference type="GO" id="GO:0005737">
    <property type="term" value="C:cytoplasm"/>
    <property type="evidence" value="ECO:0007669"/>
    <property type="project" value="UniProtKB-SubCell"/>
</dbReference>
<dbReference type="Pfam" id="PF03129">
    <property type="entry name" value="HGTP_anticodon"/>
    <property type="match status" value="1"/>
</dbReference>
<dbReference type="NCBIfam" id="TIGR00442">
    <property type="entry name" value="hisS"/>
    <property type="match status" value="1"/>
</dbReference>
<evidence type="ECO:0000256" key="1">
    <source>
        <dbReference type="ARBA" id="ARBA00004496"/>
    </source>
</evidence>
<feature type="binding site" evidence="12">
    <location>
        <position position="132"/>
    </location>
    <ligand>
        <name>L-histidine</name>
        <dbReference type="ChEBI" id="CHEBI:57595"/>
    </ligand>
</feature>
<evidence type="ECO:0000256" key="4">
    <source>
        <dbReference type="ARBA" id="ARBA00022490"/>
    </source>
</evidence>
<dbReference type="FunFam" id="3.30.930.10:FF:000005">
    <property type="entry name" value="Histidine--tRNA ligase"/>
    <property type="match status" value="1"/>
</dbReference>
<evidence type="ECO:0000259" key="13">
    <source>
        <dbReference type="PROSITE" id="PS50862"/>
    </source>
</evidence>
<dbReference type="CDD" id="cd00859">
    <property type="entry name" value="HisRS_anticodon"/>
    <property type="match status" value="1"/>
</dbReference>
<dbReference type="InterPro" id="IPR041715">
    <property type="entry name" value="HisRS-like_core"/>
</dbReference>
<evidence type="ECO:0000256" key="2">
    <source>
        <dbReference type="ARBA" id="ARBA00008226"/>
    </source>
</evidence>
<comment type="similarity">
    <text evidence="2 11">Belongs to the class-II aminoacyl-tRNA synthetase family.</text>
</comment>
<dbReference type="RefSeq" id="WP_181737706.1">
    <property type="nucleotide sequence ID" value="NZ_JACEOL010000009.1"/>
</dbReference>
<evidence type="ECO:0000313" key="15">
    <source>
        <dbReference type="Proteomes" id="UP000538292"/>
    </source>
</evidence>
<keyword evidence="6 11" id="KW-0547">Nucleotide-binding</keyword>
<dbReference type="PANTHER" id="PTHR43707">
    <property type="entry name" value="HISTIDYL-TRNA SYNTHETASE"/>
    <property type="match status" value="1"/>
</dbReference>
<dbReference type="Gene3D" id="3.40.50.800">
    <property type="entry name" value="Anticodon-binding domain"/>
    <property type="match status" value="1"/>
</dbReference>
<evidence type="ECO:0000256" key="12">
    <source>
        <dbReference type="PIRSR" id="PIRSR001549-1"/>
    </source>
</evidence>
<name>A0A7W2ARA4_9BACL</name>
<feature type="binding site" evidence="12">
    <location>
        <begin position="267"/>
        <end position="268"/>
    </location>
    <ligand>
        <name>L-histidine</name>
        <dbReference type="ChEBI" id="CHEBI:57595"/>
    </ligand>
</feature>
<dbReference type="GO" id="GO:0006427">
    <property type="term" value="P:histidyl-tRNA aminoacylation"/>
    <property type="evidence" value="ECO:0007669"/>
    <property type="project" value="UniProtKB-UniRule"/>
</dbReference>
<dbReference type="InterPro" id="IPR004516">
    <property type="entry name" value="HisRS/HisZ"/>
</dbReference>
<keyword evidence="5 11" id="KW-0436">Ligase</keyword>
<dbReference type="GO" id="GO:0140096">
    <property type="term" value="F:catalytic activity, acting on a protein"/>
    <property type="evidence" value="ECO:0007669"/>
    <property type="project" value="UniProtKB-ARBA"/>
</dbReference>
<gene>
    <name evidence="11" type="primary">hisS</name>
    <name evidence="14" type="ORF">H2C83_03190</name>
</gene>
<keyword evidence="15" id="KW-1185">Reference proteome</keyword>
<keyword evidence="8 11" id="KW-0648">Protein biosynthesis</keyword>
<sequence>MKYQAALKYSIPRGTDDILPAEAEKWQWIEEMARKTCHLYGYQEIRTPLFEHTELFQRGVGEATDIVEKEMYTFQDRGERLLSLRPEGTAGVVRSFVEKKVFAEPQPTKWYYIGPMFRYENPQAGRRRQFHQFGVEVFGSADPALDAEVIALGIHYFEALGLTRVRVEINSVGDPETRARYRKKLIDYFEPYKEQLAREARDRLYKNPLRILDSKDPKTKEIARNAPSILDSLSVAAEQHFGQVRKYLDVLEVPYVVNDRLVRGLDYYTHTAFEYVVDIPGAQAGSIGGGGRYDRLIGEFGGPDLPGFGFGIGMERVLLALEEQNVEIPVQKRLDCYLITLGEAAKAAGMKWLEALRRAGVKADRDYMNRKMKAQFKQADRNGARFVAILGDDELKQGKINVKHQESGKQETIDLDQFISYIKENCRRG</sequence>
<feature type="binding site" evidence="12">
    <location>
        <position position="136"/>
    </location>
    <ligand>
        <name>L-histidine</name>
        <dbReference type="ChEBI" id="CHEBI:57595"/>
    </ligand>
</feature>
<feature type="domain" description="Aminoacyl-transfer RNA synthetases class-II family profile" evidence="13">
    <location>
        <begin position="29"/>
        <end position="329"/>
    </location>
</feature>
<dbReference type="PIRSF" id="PIRSF001549">
    <property type="entry name" value="His-tRNA_synth"/>
    <property type="match status" value="1"/>
</dbReference>
<dbReference type="InterPro" id="IPR006195">
    <property type="entry name" value="aa-tRNA-synth_II"/>
</dbReference>
<evidence type="ECO:0000313" key="14">
    <source>
        <dbReference type="EMBL" id="MBA4601341.1"/>
    </source>
</evidence>
<dbReference type="EMBL" id="JACEOL010000009">
    <property type="protein sequence ID" value="MBA4601341.1"/>
    <property type="molecule type" value="Genomic_DNA"/>
</dbReference>
<evidence type="ECO:0000256" key="9">
    <source>
        <dbReference type="ARBA" id="ARBA00023146"/>
    </source>
</evidence>
<accession>A0A7W2ARA4</accession>
<dbReference type="AlphaFoldDB" id="A0A7W2ARA4"/>
<dbReference type="InterPro" id="IPR036621">
    <property type="entry name" value="Anticodon-bd_dom_sf"/>
</dbReference>
<dbReference type="EC" id="6.1.1.21" evidence="11"/>
<dbReference type="GO" id="GO:0005524">
    <property type="term" value="F:ATP binding"/>
    <property type="evidence" value="ECO:0007669"/>
    <property type="project" value="UniProtKB-UniRule"/>
</dbReference>
<feature type="binding site" evidence="12">
    <location>
        <position position="263"/>
    </location>
    <ligand>
        <name>L-histidine</name>
        <dbReference type="ChEBI" id="CHEBI:57595"/>
    </ligand>
</feature>
<reference evidence="14 15" key="1">
    <citation type="submission" date="2020-07" db="EMBL/GenBank/DDBJ databases">
        <title>Thermoactinomyces phylogeny.</title>
        <authorList>
            <person name="Dunlap C."/>
        </authorList>
    </citation>
    <scope>NUCLEOTIDE SEQUENCE [LARGE SCALE GENOMIC DNA]</scope>
    <source>
        <strain evidence="14 15">AMNI-1</strain>
    </source>
</reference>
<keyword evidence="7 11" id="KW-0067">ATP-binding</keyword>
<evidence type="ECO:0000256" key="6">
    <source>
        <dbReference type="ARBA" id="ARBA00022741"/>
    </source>
</evidence>
<dbReference type="HAMAP" id="MF_00127">
    <property type="entry name" value="His_tRNA_synth"/>
    <property type="match status" value="1"/>
</dbReference>
<dbReference type="Pfam" id="PF13393">
    <property type="entry name" value="tRNA-synt_His"/>
    <property type="match status" value="1"/>
</dbReference>
<dbReference type="GO" id="GO:0004821">
    <property type="term" value="F:histidine-tRNA ligase activity"/>
    <property type="evidence" value="ECO:0007669"/>
    <property type="project" value="UniProtKB-UniRule"/>
</dbReference>
<evidence type="ECO:0000256" key="3">
    <source>
        <dbReference type="ARBA" id="ARBA00011738"/>
    </source>
</evidence>
<organism evidence="14 15">
    <name type="scientific">Thermoactinomyces mirandus</name>
    <dbReference type="NCBI Taxonomy" id="2756294"/>
    <lineage>
        <taxon>Bacteria</taxon>
        <taxon>Bacillati</taxon>
        <taxon>Bacillota</taxon>
        <taxon>Bacilli</taxon>
        <taxon>Bacillales</taxon>
        <taxon>Thermoactinomycetaceae</taxon>
        <taxon>Thermoactinomyces</taxon>
    </lineage>
</organism>
<dbReference type="SUPFAM" id="SSF55681">
    <property type="entry name" value="Class II aaRS and biotin synthetases"/>
    <property type="match status" value="1"/>
</dbReference>
<dbReference type="InterPro" id="IPR045864">
    <property type="entry name" value="aa-tRNA-synth_II/BPL/LPL"/>
</dbReference>
<comment type="subunit">
    <text evidence="3 11">Homodimer.</text>
</comment>
<evidence type="ECO:0000256" key="11">
    <source>
        <dbReference type="HAMAP-Rule" id="MF_00127"/>
    </source>
</evidence>
<dbReference type="Gene3D" id="3.30.930.10">
    <property type="entry name" value="Bira Bifunctional Protein, Domain 2"/>
    <property type="match status" value="1"/>
</dbReference>
<dbReference type="SUPFAM" id="SSF52954">
    <property type="entry name" value="Class II aaRS ABD-related"/>
    <property type="match status" value="1"/>
</dbReference>
<feature type="binding site" evidence="12">
    <location>
        <position position="118"/>
    </location>
    <ligand>
        <name>L-histidine</name>
        <dbReference type="ChEBI" id="CHEBI:57595"/>
    </ligand>
</feature>
<evidence type="ECO:0000256" key="8">
    <source>
        <dbReference type="ARBA" id="ARBA00022917"/>
    </source>
</evidence>
<comment type="caution">
    <text evidence="14">The sequence shown here is derived from an EMBL/GenBank/DDBJ whole genome shotgun (WGS) entry which is preliminary data.</text>
</comment>
<evidence type="ECO:0000256" key="7">
    <source>
        <dbReference type="ARBA" id="ARBA00022840"/>
    </source>
</evidence>
<dbReference type="Proteomes" id="UP000538292">
    <property type="component" value="Unassembled WGS sequence"/>
</dbReference>
<evidence type="ECO:0000256" key="5">
    <source>
        <dbReference type="ARBA" id="ARBA00022598"/>
    </source>
</evidence>
<dbReference type="PANTHER" id="PTHR43707:SF1">
    <property type="entry name" value="HISTIDINE--TRNA LIGASE, MITOCHONDRIAL-RELATED"/>
    <property type="match status" value="1"/>
</dbReference>
<evidence type="ECO:0000256" key="10">
    <source>
        <dbReference type="ARBA" id="ARBA00047639"/>
    </source>
</evidence>
<dbReference type="PROSITE" id="PS50862">
    <property type="entry name" value="AA_TRNA_LIGASE_II"/>
    <property type="match status" value="1"/>
</dbReference>
<keyword evidence="4 11" id="KW-0963">Cytoplasm</keyword>
<comment type="subcellular location">
    <subcellularLocation>
        <location evidence="1 11">Cytoplasm</location>
    </subcellularLocation>
</comment>
<dbReference type="GO" id="GO:0016740">
    <property type="term" value="F:transferase activity"/>
    <property type="evidence" value="ECO:0007669"/>
    <property type="project" value="UniProtKB-ARBA"/>
</dbReference>
<dbReference type="InterPro" id="IPR015807">
    <property type="entry name" value="His-tRNA-ligase"/>
</dbReference>
<dbReference type="CDD" id="cd00773">
    <property type="entry name" value="HisRS-like_core"/>
    <property type="match status" value="1"/>
</dbReference>
<protein>
    <recommendedName>
        <fullName evidence="11">Histidine--tRNA ligase</fullName>
        <ecNumber evidence="11">6.1.1.21</ecNumber>
    </recommendedName>
    <alternativeName>
        <fullName evidence="11">Histidyl-tRNA synthetase</fullName>
        <shortName evidence="11">HisRS</shortName>
    </alternativeName>
</protein>
<keyword evidence="9 11" id="KW-0030">Aminoacyl-tRNA synthetase</keyword>
<proteinExistence type="inferred from homology"/>
<dbReference type="InterPro" id="IPR004154">
    <property type="entry name" value="Anticodon-bd"/>
</dbReference>
<comment type="catalytic activity">
    <reaction evidence="10 11">
        <text>tRNA(His) + L-histidine + ATP = L-histidyl-tRNA(His) + AMP + diphosphate + H(+)</text>
        <dbReference type="Rhea" id="RHEA:17313"/>
        <dbReference type="Rhea" id="RHEA-COMP:9665"/>
        <dbReference type="Rhea" id="RHEA-COMP:9689"/>
        <dbReference type="ChEBI" id="CHEBI:15378"/>
        <dbReference type="ChEBI" id="CHEBI:30616"/>
        <dbReference type="ChEBI" id="CHEBI:33019"/>
        <dbReference type="ChEBI" id="CHEBI:57595"/>
        <dbReference type="ChEBI" id="CHEBI:78442"/>
        <dbReference type="ChEBI" id="CHEBI:78527"/>
        <dbReference type="ChEBI" id="CHEBI:456215"/>
        <dbReference type="EC" id="6.1.1.21"/>
    </reaction>
</comment>
<dbReference type="InterPro" id="IPR033656">
    <property type="entry name" value="HisRS_anticodon"/>
</dbReference>